<name>A0A2P2P563_RHIMU</name>
<evidence type="ECO:0000313" key="1">
    <source>
        <dbReference type="EMBL" id="MBX49916.1"/>
    </source>
</evidence>
<sequence length="33" mass="4019">MDILVNYEIVVAVFLSFYMDSLHKRKIEEVRFI</sequence>
<organism evidence="1">
    <name type="scientific">Rhizophora mucronata</name>
    <name type="common">Asiatic mangrove</name>
    <dbReference type="NCBI Taxonomy" id="61149"/>
    <lineage>
        <taxon>Eukaryota</taxon>
        <taxon>Viridiplantae</taxon>
        <taxon>Streptophyta</taxon>
        <taxon>Embryophyta</taxon>
        <taxon>Tracheophyta</taxon>
        <taxon>Spermatophyta</taxon>
        <taxon>Magnoliopsida</taxon>
        <taxon>eudicotyledons</taxon>
        <taxon>Gunneridae</taxon>
        <taxon>Pentapetalae</taxon>
        <taxon>rosids</taxon>
        <taxon>fabids</taxon>
        <taxon>Malpighiales</taxon>
        <taxon>Rhizophoraceae</taxon>
        <taxon>Rhizophora</taxon>
    </lineage>
</organism>
<protein>
    <submittedName>
        <fullName evidence="1">Uncharacterized protein</fullName>
    </submittedName>
</protein>
<proteinExistence type="predicted"/>
<dbReference type="EMBL" id="GGEC01069432">
    <property type="protein sequence ID" value="MBX49916.1"/>
    <property type="molecule type" value="Transcribed_RNA"/>
</dbReference>
<dbReference type="AlphaFoldDB" id="A0A2P2P563"/>
<accession>A0A2P2P563</accession>
<reference evidence="1" key="1">
    <citation type="submission" date="2018-02" db="EMBL/GenBank/DDBJ databases">
        <title>Rhizophora mucronata_Transcriptome.</title>
        <authorList>
            <person name="Meera S.P."/>
            <person name="Sreeshan A."/>
            <person name="Augustine A."/>
        </authorList>
    </citation>
    <scope>NUCLEOTIDE SEQUENCE</scope>
    <source>
        <tissue evidence="1">Leaf</tissue>
    </source>
</reference>